<feature type="domain" description="Nucleoside phosphorylase" evidence="6">
    <location>
        <begin position="15"/>
        <end position="251"/>
    </location>
</feature>
<comment type="caution">
    <text evidence="7">The sequence shown here is derived from an EMBL/GenBank/DDBJ whole genome shotgun (WGS) entry which is preliminary data.</text>
</comment>
<dbReference type="GO" id="GO:0008782">
    <property type="term" value="F:adenosylhomocysteine nucleosidase activity"/>
    <property type="evidence" value="ECO:0007669"/>
    <property type="project" value="UniProtKB-EC"/>
</dbReference>
<organism evidence="7 8">
    <name type="scientific">candidate division WOR_3 bacterium SM23_60</name>
    <dbReference type="NCBI Taxonomy" id="1703780"/>
    <lineage>
        <taxon>Bacteria</taxon>
        <taxon>Bacteria division WOR-3</taxon>
    </lineage>
</organism>
<dbReference type="PATRIC" id="fig|1703780.3.peg.2362"/>
<evidence type="ECO:0000256" key="1">
    <source>
        <dbReference type="ARBA" id="ARBA00004945"/>
    </source>
</evidence>
<proteinExistence type="predicted"/>
<evidence type="ECO:0000259" key="6">
    <source>
        <dbReference type="Pfam" id="PF01048"/>
    </source>
</evidence>
<accession>A0A0S8G452</accession>
<dbReference type="UniPathway" id="UPA00904">
    <property type="reaction ID" value="UER00871"/>
</dbReference>
<comment type="pathway">
    <text evidence="1">Amino-acid biosynthesis; L-methionine biosynthesis via salvage pathway; S-methyl-5-thio-alpha-D-ribose 1-phosphate from S-methyl-5'-thioadenosine (hydrolase route): step 1/2.</text>
</comment>
<evidence type="ECO:0000256" key="2">
    <source>
        <dbReference type="ARBA" id="ARBA00011974"/>
    </source>
</evidence>
<dbReference type="GO" id="GO:0009164">
    <property type="term" value="P:nucleoside catabolic process"/>
    <property type="evidence" value="ECO:0007669"/>
    <property type="project" value="InterPro"/>
</dbReference>
<keyword evidence="5" id="KW-0486">Methionine biosynthesis</keyword>
<dbReference type="PANTHER" id="PTHR46832:SF1">
    <property type="entry name" value="5'-METHYLTHIOADENOSINE_S-ADENOSYLHOMOCYSTEINE NUCLEOSIDASE"/>
    <property type="match status" value="1"/>
</dbReference>
<evidence type="ECO:0000313" key="7">
    <source>
        <dbReference type="EMBL" id="KPK67566.1"/>
    </source>
</evidence>
<dbReference type="InterPro" id="IPR000845">
    <property type="entry name" value="Nucleoside_phosphorylase_d"/>
</dbReference>
<name>A0A0S8G452_UNCW3</name>
<keyword evidence="3" id="KW-0028">Amino-acid biosynthesis</keyword>
<gene>
    <name evidence="7" type="ORF">AMJ87_13180</name>
</gene>
<dbReference type="SUPFAM" id="SSF53167">
    <property type="entry name" value="Purine and uridine phosphorylases"/>
    <property type="match status" value="1"/>
</dbReference>
<evidence type="ECO:0000256" key="4">
    <source>
        <dbReference type="ARBA" id="ARBA00022801"/>
    </source>
</evidence>
<reference evidence="7 8" key="1">
    <citation type="journal article" date="2015" name="Microbiome">
        <title>Genomic resolution of linkages in carbon, nitrogen, and sulfur cycling among widespread estuary sediment bacteria.</title>
        <authorList>
            <person name="Baker B.J."/>
            <person name="Lazar C.S."/>
            <person name="Teske A.P."/>
            <person name="Dick G.J."/>
        </authorList>
    </citation>
    <scope>NUCLEOTIDE SEQUENCE [LARGE SCALE GENOMIC DNA]</scope>
    <source>
        <strain evidence="7">SM23_60</strain>
    </source>
</reference>
<dbReference type="Pfam" id="PF01048">
    <property type="entry name" value="PNP_UDP_1"/>
    <property type="match status" value="1"/>
</dbReference>
<dbReference type="EC" id="3.2.2.9" evidence="2"/>
<dbReference type="Proteomes" id="UP000051096">
    <property type="component" value="Unassembled WGS sequence"/>
</dbReference>
<keyword evidence="4" id="KW-0378">Hydrolase</keyword>
<dbReference type="EMBL" id="LJUO01000213">
    <property type="protein sequence ID" value="KPK67566.1"/>
    <property type="molecule type" value="Genomic_DNA"/>
</dbReference>
<dbReference type="GO" id="GO:0005829">
    <property type="term" value="C:cytosol"/>
    <property type="evidence" value="ECO:0007669"/>
    <property type="project" value="TreeGrafter"/>
</dbReference>
<dbReference type="NCBIfam" id="TIGR01704">
    <property type="entry name" value="MTA_SAH-Nsdase"/>
    <property type="match status" value="1"/>
</dbReference>
<evidence type="ECO:0000256" key="5">
    <source>
        <dbReference type="ARBA" id="ARBA00023167"/>
    </source>
</evidence>
<protein>
    <recommendedName>
        <fullName evidence="2">adenosylhomocysteine nucleosidase</fullName>
        <ecNumber evidence="2">3.2.2.9</ecNumber>
    </recommendedName>
</protein>
<dbReference type="InterPro" id="IPR035994">
    <property type="entry name" value="Nucleoside_phosphorylase_sf"/>
</dbReference>
<dbReference type="Gene3D" id="3.40.50.1580">
    <property type="entry name" value="Nucleoside phosphorylase domain"/>
    <property type="match status" value="1"/>
</dbReference>
<dbReference type="GO" id="GO:0019284">
    <property type="term" value="P:L-methionine salvage from S-adenosylmethionine"/>
    <property type="evidence" value="ECO:0007669"/>
    <property type="project" value="TreeGrafter"/>
</dbReference>
<dbReference type="NCBIfam" id="NF004079">
    <property type="entry name" value="PRK05584.1"/>
    <property type="match status" value="1"/>
</dbReference>
<dbReference type="GO" id="GO:0019509">
    <property type="term" value="P:L-methionine salvage from methylthioadenosine"/>
    <property type="evidence" value="ECO:0007669"/>
    <property type="project" value="UniProtKB-UniPathway"/>
</dbReference>
<dbReference type="PANTHER" id="PTHR46832">
    <property type="entry name" value="5'-METHYLTHIOADENOSINE/S-ADENOSYLHOMOCYSTEINE NUCLEOSIDASE"/>
    <property type="match status" value="1"/>
</dbReference>
<dbReference type="GO" id="GO:0008930">
    <property type="term" value="F:methylthioadenosine nucleosidase activity"/>
    <property type="evidence" value="ECO:0007669"/>
    <property type="project" value="InterPro"/>
</dbReference>
<dbReference type="AlphaFoldDB" id="A0A0S8G452"/>
<dbReference type="CDD" id="cd09008">
    <property type="entry name" value="MTAN"/>
    <property type="match status" value="1"/>
</dbReference>
<dbReference type="InterPro" id="IPR010049">
    <property type="entry name" value="MTA_SAH_Nsdase"/>
</dbReference>
<sequence>MYALLFLIALQPVKKLGIISAMDMELVLIKQGMNIQTTDTVSSRVFETGTIHEIPCVCVKAGVGKVNAAVTAELLIREYDVDAIIFTGVAGGIDPLLYIGDIIISQKVVHHDFGQIVPDSFVPWDTAGFRADSFLISLAVQAAQQVEFEEVPKKICKETGRFPRVFVGTIATGDQFISSEEKRKWIETTFHAACVEMEGAAVAHVCALNKTPFVIVRSLSDLANEKADVEFELFAEYAAQTSNLIVKEMLKIMKE</sequence>
<evidence type="ECO:0000256" key="3">
    <source>
        <dbReference type="ARBA" id="ARBA00022605"/>
    </source>
</evidence>
<evidence type="ECO:0000313" key="8">
    <source>
        <dbReference type="Proteomes" id="UP000051096"/>
    </source>
</evidence>